<evidence type="ECO:0000256" key="4">
    <source>
        <dbReference type="ARBA" id="ARBA00006558"/>
    </source>
</evidence>
<comment type="catalytic activity">
    <reaction evidence="2">
        <text>2 a mycocerosyl-[mycocerosic acid synthase] + a phenolphthiocerol = a dimycocerosyl phenolphthiocerol + 2 holo-[mycocerosic acid synthase].</text>
        <dbReference type="EC" id="2.3.1.282"/>
    </reaction>
</comment>
<dbReference type="Gene3D" id="3.30.559.10">
    <property type="entry name" value="Chloramphenicol acetyltransferase-like domain"/>
    <property type="match status" value="1"/>
</dbReference>
<comment type="catalytic activity">
    <reaction evidence="3">
        <text>2 a mycocerosyl-[mycocerosic acid synthase] + a phthiodiolone = a dimycocerosyl phthiodiolone + 2 holo-[mycocerosic acid synthase].</text>
        <dbReference type="EC" id="2.3.1.282"/>
    </reaction>
</comment>
<dbReference type="GO" id="GO:0016746">
    <property type="term" value="F:acyltransferase activity"/>
    <property type="evidence" value="ECO:0007669"/>
    <property type="project" value="UniProtKB-KW"/>
</dbReference>
<name>A0A5B2VKT7_9BACT</name>
<evidence type="ECO:0000313" key="14">
    <source>
        <dbReference type="EMBL" id="KAA2239308.1"/>
    </source>
</evidence>
<comment type="caution">
    <text evidence="14">The sequence shown here is derived from an EMBL/GenBank/DDBJ whole genome shotgun (WGS) entry which is preliminary data.</text>
</comment>
<evidence type="ECO:0000256" key="6">
    <source>
        <dbReference type="ARBA" id="ARBA00013449"/>
    </source>
</evidence>
<dbReference type="Pfam" id="PF16911">
    <property type="entry name" value="PapA_C"/>
    <property type="match status" value="1"/>
</dbReference>
<evidence type="ECO:0000256" key="3">
    <source>
        <dbReference type="ARBA" id="ARBA00001907"/>
    </source>
</evidence>
<dbReference type="SUPFAM" id="SSF52777">
    <property type="entry name" value="CoA-dependent acyltransferases"/>
    <property type="match status" value="2"/>
</dbReference>
<sequence length="444" mass="50390">MPAFYWIKKILFIMNRKLLFLERFIYGDGTIPKNITFTVKMRGTITWNNLRQALAKVQAKHPVLAAGVVEDGTGVPWFVTPAAVMPVPIRVAERYTDDDWLAVSEEECARPFDMRNGPLMRFVWLRGANISDLMLVCHHCICDGASIVTVMRELLLLLDQPDAEIGSYNSFNSIRDVVPVEVLTNAGVRFRGKLVSLLLRIFLFFAASAKPIKWGRSYFVRWQLSQEETAMLTERCRQEEVTVHAALCVVFLCAFRQVKGHQAGRKVFCPVNLRRYIPAIQPDMLLGFATSTTLTMDANPELPLFEKIRRLNARLTNQLEHMDVYGKLATCEYQHPLANRLERFFSNAKGNHDLTFSNMGRLDIPKYYDLFEVDTVHNPILIFKSANPNGIIASTFNEQLSFSLLSNDAYLPEEEAVAIKDAAMELLFKELMELAAIQAAIQGS</sequence>
<keyword evidence="8" id="KW-0012">Acyltransferase</keyword>
<dbReference type="EMBL" id="VUOC01000004">
    <property type="protein sequence ID" value="KAA2239308.1"/>
    <property type="molecule type" value="Genomic_DNA"/>
</dbReference>
<dbReference type="InterPro" id="IPR023213">
    <property type="entry name" value="CAT-like_dom_sf"/>
</dbReference>
<reference evidence="14 15" key="1">
    <citation type="submission" date="2019-09" db="EMBL/GenBank/DDBJ databases">
        <title>Chitinophaga ginsengihumi sp. nov., isolated from soil of ginseng rhizosphere.</title>
        <authorList>
            <person name="Lee J."/>
        </authorList>
    </citation>
    <scope>NUCLEOTIDE SEQUENCE [LARGE SCALE GENOMIC DNA]</scope>
    <source>
        <strain evidence="14 15">BN140078</strain>
    </source>
</reference>
<dbReference type="PANTHER" id="PTHR28037">
    <property type="entry name" value="ALCOHOL O-ACETYLTRANSFERASE 1-RELATED"/>
    <property type="match status" value="1"/>
</dbReference>
<evidence type="ECO:0000259" key="12">
    <source>
        <dbReference type="Pfam" id="PF00668"/>
    </source>
</evidence>
<protein>
    <recommendedName>
        <fullName evidence="6">Phthiocerol/phthiodiolone dimycocerosyl transferase</fullName>
        <ecNumber evidence="5">2.3.1.282</ecNumber>
    </recommendedName>
    <alternativeName>
        <fullName evidence="11">Acyltransferase PapA5</fullName>
    </alternativeName>
    <alternativeName>
        <fullName evidence="9">Phthiocerol/phthiodiolone O-acyltransferase</fullName>
    </alternativeName>
    <alternativeName>
        <fullName evidence="10">Polyketide synthase-associated protein A5</fullName>
    </alternativeName>
</protein>
<evidence type="ECO:0000256" key="7">
    <source>
        <dbReference type="ARBA" id="ARBA00022679"/>
    </source>
</evidence>
<proteinExistence type="inferred from homology"/>
<dbReference type="Pfam" id="PF00668">
    <property type="entry name" value="Condensation"/>
    <property type="match status" value="1"/>
</dbReference>
<dbReference type="InterPro" id="IPR031641">
    <property type="entry name" value="PapA_C"/>
</dbReference>
<dbReference type="InterPro" id="IPR052058">
    <property type="entry name" value="Alcohol_O-acetyltransferase"/>
</dbReference>
<evidence type="ECO:0000256" key="1">
    <source>
        <dbReference type="ARBA" id="ARBA00000026"/>
    </source>
</evidence>
<keyword evidence="7" id="KW-0808">Transferase</keyword>
<evidence type="ECO:0000256" key="9">
    <source>
        <dbReference type="ARBA" id="ARBA00030465"/>
    </source>
</evidence>
<dbReference type="Gene3D" id="3.30.559.30">
    <property type="entry name" value="Nonribosomal peptide synthetase, condensation domain"/>
    <property type="match status" value="1"/>
</dbReference>
<dbReference type="AlphaFoldDB" id="A0A5B2VKT7"/>
<dbReference type="Proteomes" id="UP000324611">
    <property type="component" value="Unassembled WGS sequence"/>
</dbReference>
<evidence type="ECO:0000256" key="10">
    <source>
        <dbReference type="ARBA" id="ARBA00032317"/>
    </source>
</evidence>
<dbReference type="PANTHER" id="PTHR28037:SF1">
    <property type="entry name" value="ALCOHOL O-ACETYLTRANSFERASE 1-RELATED"/>
    <property type="match status" value="1"/>
</dbReference>
<organism evidence="14 15">
    <name type="scientific">Chitinophaga agrisoli</name>
    <dbReference type="NCBI Taxonomy" id="2607653"/>
    <lineage>
        <taxon>Bacteria</taxon>
        <taxon>Pseudomonadati</taxon>
        <taxon>Bacteroidota</taxon>
        <taxon>Chitinophagia</taxon>
        <taxon>Chitinophagales</taxon>
        <taxon>Chitinophagaceae</taxon>
        <taxon>Chitinophaga</taxon>
    </lineage>
</organism>
<feature type="domain" description="Condensation" evidence="12">
    <location>
        <begin position="34"/>
        <end position="155"/>
    </location>
</feature>
<evidence type="ECO:0000259" key="13">
    <source>
        <dbReference type="Pfam" id="PF16911"/>
    </source>
</evidence>
<comment type="catalytic activity">
    <reaction evidence="1">
        <text>2 a mycocerosyl-[mycocerosic acid synthase] + a phthiocerol = a dimycocerosyl phthiocerol + 2 holo-[mycocerosic acid synthase].</text>
        <dbReference type="EC" id="2.3.1.282"/>
    </reaction>
</comment>
<comment type="similarity">
    <text evidence="4">Belongs to the acyltransferase PapA5 family.</text>
</comment>
<dbReference type="EC" id="2.3.1.282" evidence="5"/>
<keyword evidence="15" id="KW-1185">Reference proteome</keyword>
<reference evidence="14 15" key="2">
    <citation type="submission" date="2019-09" db="EMBL/GenBank/DDBJ databases">
        <authorList>
            <person name="Jin C."/>
        </authorList>
    </citation>
    <scope>NUCLEOTIDE SEQUENCE [LARGE SCALE GENOMIC DNA]</scope>
    <source>
        <strain evidence="14 15">BN140078</strain>
    </source>
</reference>
<evidence type="ECO:0000256" key="2">
    <source>
        <dbReference type="ARBA" id="ARBA00000625"/>
    </source>
</evidence>
<accession>A0A5B2VKT7</accession>
<gene>
    <name evidence="14" type="ORF">F0L74_24190</name>
</gene>
<evidence type="ECO:0000256" key="5">
    <source>
        <dbReference type="ARBA" id="ARBA00012866"/>
    </source>
</evidence>
<evidence type="ECO:0000256" key="11">
    <source>
        <dbReference type="ARBA" id="ARBA00033407"/>
    </source>
</evidence>
<evidence type="ECO:0000256" key="8">
    <source>
        <dbReference type="ARBA" id="ARBA00023315"/>
    </source>
</evidence>
<evidence type="ECO:0000313" key="15">
    <source>
        <dbReference type="Proteomes" id="UP000324611"/>
    </source>
</evidence>
<dbReference type="InterPro" id="IPR001242">
    <property type="entry name" value="Condensation_dom"/>
</dbReference>
<feature type="domain" description="Phthiocerol/phthiodiolone dimycocerosyl transferase C-terminal" evidence="13">
    <location>
        <begin position="219"/>
        <end position="401"/>
    </location>
</feature>